<keyword evidence="2" id="KW-1185">Reference proteome</keyword>
<proteinExistence type="predicted"/>
<organism evidence="1 2">
    <name type="scientific">Protopolystoma xenopodis</name>
    <dbReference type="NCBI Taxonomy" id="117903"/>
    <lineage>
        <taxon>Eukaryota</taxon>
        <taxon>Metazoa</taxon>
        <taxon>Spiralia</taxon>
        <taxon>Lophotrochozoa</taxon>
        <taxon>Platyhelminthes</taxon>
        <taxon>Monogenea</taxon>
        <taxon>Polyopisthocotylea</taxon>
        <taxon>Polystomatidea</taxon>
        <taxon>Polystomatidae</taxon>
        <taxon>Protopolystoma</taxon>
    </lineage>
</organism>
<accession>A0A448X8L2</accession>
<comment type="caution">
    <text evidence="1">The sequence shown here is derived from an EMBL/GenBank/DDBJ whole genome shotgun (WGS) entry which is preliminary data.</text>
</comment>
<name>A0A448X8L2_9PLAT</name>
<gene>
    <name evidence="1" type="ORF">PXEA_LOCUS24327</name>
</gene>
<reference evidence="1" key="1">
    <citation type="submission" date="2018-11" db="EMBL/GenBank/DDBJ databases">
        <authorList>
            <consortium name="Pathogen Informatics"/>
        </authorList>
    </citation>
    <scope>NUCLEOTIDE SEQUENCE</scope>
</reference>
<evidence type="ECO:0000313" key="1">
    <source>
        <dbReference type="EMBL" id="VEL30887.1"/>
    </source>
</evidence>
<dbReference type="Proteomes" id="UP000784294">
    <property type="component" value="Unassembled WGS sequence"/>
</dbReference>
<dbReference type="AlphaFoldDB" id="A0A448X8L2"/>
<evidence type="ECO:0000313" key="2">
    <source>
        <dbReference type="Proteomes" id="UP000784294"/>
    </source>
</evidence>
<dbReference type="EMBL" id="CAAALY010116626">
    <property type="protein sequence ID" value="VEL30887.1"/>
    <property type="molecule type" value="Genomic_DNA"/>
</dbReference>
<sequence length="119" mass="13454">MVILHRDGTTPHAVVLAPLGTDVVLRQTVAVLTKHQRCQTALNKMTQARFLLSSALCFGASPRDRWNTNIITTTKSLPFRPSTQCMLIRVASFIRRQHENGWRRMIQISENLALQGTWG</sequence>
<protein>
    <submittedName>
        <fullName evidence="1">Uncharacterized protein</fullName>
    </submittedName>
</protein>